<dbReference type="EMBL" id="VKKG01000001">
    <property type="protein sequence ID" value="TRY20297.1"/>
    <property type="molecule type" value="Genomic_DNA"/>
</dbReference>
<evidence type="ECO:0000256" key="2">
    <source>
        <dbReference type="SAM" id="MobiDB-lite"/>
    </source>
</evidence>
<name>A0A553K6F9_9ACTN</name>
<protein>
    <submittedName>
        <fullName evidence="4">Glycosyl hydrolase family 35</fullName>
    </submittedName>
</protein>
<feature type="domain" description="Glycoside hydrolase 35 catalytic" evidence="3">
    <location>
        <begin position="43"/>
        <end position="226"/>
    </location>
</feature>
<organism evidence="4 5">
    <name type="scientific">Tessaracoccus rhinocerotis</name>
    <dbReference type="NCBI Taxonomy" id="1689449"/>
    <lineage>
        <taxon>Bacteria</taxon>
        <taxon>Bacillati</taxon>
        <taxon>Actinomycetota</taxon>
        <taxon>Actinomycetes</taxon>
        <taxon>Propionibacteriales</taxon>
        <taxon>Propionibacteriaceae</taxon>
        <taxon>Tessaracoccus</taxon>
    </lineage>
</organism>
<evidence type="ECO:0000313" key="5">
    <source>
        <dbReference type="Proteomes" id="UP000317638"/>
    </source>
</evidence>
<dbReference type="SUPFAM" id="SSF51445">
    <property type="entry name" value="(Trans)glycosidases"/>
    <property type="match status" value="1"/>
</dbReference>
<feature type="compositionally biased region" description="Low complexity" evidence="2">
    <location>
        <begin position="257"/>
        <end position="269"/>
    </location>
</feature>
<dbReference type="InterPro" id="IPR017853">
    <property type="entry name" value="GH"/>
</dbReference>
<dbReference type="Pfam" id="PF01301">
    <property type="entry name" value="Glyco_hydro_35"/>
    <property type="match status" value="1"/>
</dbReference>
<dbReference type="InterPro" id="IPR031330">
    <property type="entry name" value="Gly_Hdrlase_35_cat"/>
</dbReference>
<evidence type="ECO:0000256" key="1">
    <source>
        <dbReference type="ARBA" id="ARBA00009809"/>
    </source>
</evidence>
<keyword evidence="4" id="KW-0378">Hydrolase</keyword>
<keyword evidence="5" id="KW-1185">Reference proteome</keyword>
<sequence>MAVAGFVASPTARAVDPEVHQGNKVNFPGNDGQPHEATWDKNSFMIDGERLQIWSGELHHWRVPSEDGWRDVLQKLRASGYNAVSLYFFWGMHQSVEGGEFDFSAPHNIDRLLEMAAEEGLYVIARPGPYVNAEISMGGLPGFMVNKNAGSLRSTDPSVLEPSKAWLSAFNDVVRDHQVTDGGGSVLLYQIENELLGDQQWRRDFLTALTTHVVDDGITVPVFHNDWGMGGRFSDVDTYGAVRSSPTRPSRANGAWATSATASPPSTTT</sequence>
<dbReference type="PANTHER" id="PTHR23421">
    <property type="entry name" value="BETA-GALACTOSIDASE RELATED"/>
    <property type="match status" value="1"/>
</dbReference>
<dbReference type="GO" id="GO:0004553">
    <property type="term" value="F:hydrolase activity, hydrolyzing O-glycosyl compounds"/>
    <property type="evidence" value="ECO:0007669"/>
    <property type="project" value="InterPro"/>
</dbReference>
<proteinExistence type="inferred from homology"/>
<dbReference type="Proteomes" id="UP000317638">
    <property type="component" value="Unassembled WGS sequence"/>
</dbReference>
<dbReference type="PRINTS" id="PR00742">
    <property type="entry name" value="GLHYDRLASE35"/>
</dbReference>
<dbReference type="InterPro" id="IPR001944">
    <property type="entry name" value="Glycoside_Hdrlase_35"/>
</dbReference>
<comment type="caution">
    <text evidence="4">The sequence shown here is derived from an EMBL/GenBank/DDBJ whole genome shotgun (WGS) entry which is preliminary data.</text>
</comment>
<feature type="region of interest" description="Disordered" evidence="2">
    <location>
        <begin position="243"/>
        <end position="269"/>
    </location>
</feature>
<gene>
    <name evidence="4" type="ORF">FOJ82_02040</name>
</gene>
<accession>A0A553K6F9</accession>
<comment type="similarity">
    <text evidence="1">Belongs to the glycosyl hydrolase 35 family.</text>
</comment>
<dbReference type="GO" id="GO:0005975">
    <property type="term" value="P:carbohydrate metabolic process"/>
    <property type="evidence" value="ECO:0007669"/>
    <property type="project" value="InterPro"/>
</dbReference>
<dbReference type="AlphaFoldDB" id="A0A553K6F9"/>
<dbReference type="OrthoDB" id="9813184at2"/>
<reference evidence="4 5" key="1">
    <citation type="submission" date="2019-07" db="EMBL/GenBank/DDBJ databases">
        <authorList>
            <person name="Zhou L.-Y."/>
        </authorList>
    </citation>
    <scope>NUCLEOTIDE SEQUENCE [LARGE SCALE GENOMIC DNA]</scope>
    <source>
        <strain evidence="4 5">YIM 101269</strain>
    </source>
</reference>
<evidence type="ECO:0000259" key="3">
    <source>
        <dbReference type="Pfam" id="PF01301"/>
    </source>
</evidence>
<dbReference type="Gene3D" id="3.20.20.80">
    <property type="entry name" value="Glycosidases"/>
    <property type="match status" value="1"/>
</dbReference>
<evidence type="ECO:0000313" key="4">
    <source>
        <dbReference type="EMBL" id="TRY20297.1"/>
    </source>
</evidence>